<dbReference type="Pfam" id="PF07804">
    <property type="entry name" value="HipA_C"/>
    <property type="match status" value="1"/>
</dbReference>
<dbReference type="AlphaFoldDB" id="A0A1Y5PM97"/>
<accession>A0A1Y5PM97</accession>
<evidence type="ECO:0000256" key="1">
    <source>
        <dbReference type="ARBA" id="ARBA00010164"/>
    </source>
</evidence>
<dbReference type="InterPro" id="IPR012893">
    <property type="entry name" value="HipA-like_C"/>
</dbReference>
<comment type="similarity">
    <text evidence="1">Belongs to the HipA Ser/Thr kinase family.</text>
</comment>
<dbReference type="PANTHER" id="PTHR37419:SF1">
    <property type="entry name" value="SERINE_THREONINE-PROTEIN KINASE TOXIN HIPA"/>
    <property type="match status" value="1"/>
</dbReference>
<proteinExistence type="inferred from homology"/>
<keyword evidence="2" id="KW-0808">Transferase</keyword>
<reference evidence="6" key="1">
    <citation type="submission" date="2016-03" db="EMBL/GenBank/DDBJ databases">
        <authorList>
            <person name="Ploux O."/>
        </authorList>
    </citation>
    <scope>NUCLEOTIDE SEQUENCE</scope>
    <source>
        <strain evidence="6">UC10</strain>
    </source>
</reference>
<organism evidence="6">
    <name type="scientific">uncultured Mycobacterium sp</name>
    <dbReference type="NCBI Taxonomy" id="171292"/>
    <lineage>
        <taxon>Bacteria</taxon>
        <taxon>Bacillati</taxon>
        <taxon>Actinomycetota</taxon>
        <taxon>Actinomycetes</taxon>
        <taxon>Mycobacteriales</taxon>
        <taxon>Mycobacteriaceae</taxon>
        <taxon>Mycobacterium</taxon>
        <taxon>environmental samples</taxon>
    </lineage>
</organism>
<evidence type="ECO:0000256" key="2">
    <source>
        <dbReference type="ARBA" id="ARBA00022679"/>
    </source>
</evidence>
<dbReference type="InterPro" id="IPR017508">
    <property type="entry name" value="HipA_N1"/>
</dbReference>
<dbReference type="GO" id="GO:0005829">
    <property type="term" value="C:cytosol"/>
    <property type="evidence" value="ECO:0007669"/>
    <property type="project" value="TreeGrafter"/>
</dbReference>
<dbReference type="PANTHER" id="PTHR37419">
    <property type="entry name" value="SERINE/THREONINE-PROTEIN KINASE TOXIN HIPA"/>
    <property type="match status" value="1"/>
</dbReference>
<evidence type="ECO:0000259" key="5">
    <source>
        <dbReference type="Pfam" id="PF13657"/>
    </source>
</evidence>
<name>A0A1Y5PM97_9MYCO</name>
<gene>
    <name evidence="6" type="ORF">MHPYR_60008</name>
</gene>
<evidence type="ECO:0000313" key="6">
    <source>
        <dbReference type="EMBL" id="SBS78520.1"/>
    </source>
</evidence>
<feature type="domain" description="HipA N-terminal subdomain 1" evidence="5">
    <location>
        <begin position="6"/>
        <end position="110"/>
    </location>
</feature>
<dbReference type="InterPro" id="IPR052028">
    <property type="entry name" value="HipA_Ser/Thr_kinase"/>
</dbReference>
<dbReference type="NCBIfam" id="TIGR03071">
    <property type="entry name" value="couple_hipA"/>
    <property type="match status" value="1"/>
</dbReference>
<feature type="domain" description="HipA-like C-terminal" evidence="4">
    <location>
        <begin position="151"/>
        <end position="383"/>
    </location>
</feature>
<dbReference type="EMBL" id="FLQS01000056">
    <property type="protein sequence ID" value="SBS78520.1"/>
    <property type="molecule type" value="Genomic_DNA"/>
</dbReference>
<evidence type="ECO:0000256" key="3">
    <source>
        <dbReference type="ARBA" id="ARBA00022777"/>
    </source>
</evidence>
<evidence type="ECO:0000259" key="4">
    <source>
        <dbReference type="Pfam" id="PF07804"/>
    </source>
</evidence>
<protein>
    <submittedName>
        <fullName evidence="6">Putative HipA</fullName>
    </submittedName>
</protein>
<keyword evidence="3" id="KW-0418">Kinase</keyword>
<sequence length="506" mass="55077">MAPKKLEVWLYGIRVATLSEPRRFRLRLEFTEEALDTFGEGSRVLSLALPISRQAIQDQRESLQVSAFIEGLLPEGNLRRHIAAEARVPINDTMTLLEHVGAECAGAVQILAGGRNPGAGQVRELTKQEVDSLIADLPTYHLPEGTTPQASLAGIQDKVLLVALSDGGWGWPEAGAASTHIIKPEPLGGAVKFLIQSEDWALRVARGAGINAAESRLERFEEREAIVVTRYDRSPDGHRLHQEDFCQALGLDPQAKYESTNEATRLGSRLRRVARAAAPRALDPDGFRSALLRAVTFNVVIGNADAHSKNYSVMISRDGSVSLAPIYDTAPVMYLDPAFKGTGHVINGKTSINNITVDDLTAEAASWGMGTRRARAAVRLCIEETYSSVEHVELPPGTESVRANLDQLWTRNSWPTTSLNPEIETVQATTPDELAVLRASVELCDENEGAAFYKDVAARIGADEEIVLRKLLPAIAKYFEVNARGDDGVVVVRQPTAEGRRLIGTA</sequence>
<dbReference type="Pfam" id="PF13657">
    <property type="entry name" value="Couple_hipA"/>
    <property type="match status" value="1"/>
</dbReference>
<dbReference type="GO" id="GO:0004674">
    <property type="term" value="F:protein serine/threonine kinase activity"/>
    <property type="evidence" value="ECO:0007669"/>
    <property type="project" value="TreeGrafter"/>
</dbReference>
<dbReference type="Gene3D" id="1.10.1070.20">
    <property type="match status" value="1"/>
</dbReference>